<protein>
    <submittedName>
        <fullName evidence="2">Uncharacterized protein</fullName>
    </submittedName>
</protein>
<gene>
    <name evidence="2" type="ORF">PCASD_04061</name>
</gene>
<name>A0A2N5VCC0_9BASI</name>
<proteinExistence type="predicted"/>
<dbReference type="EMBL" id="PGCI01000029">
    <property type="protein sequence ID" value="PLW47631.1"/>
    <property type="molecule type" value="Genomic_DNA"/>
</dbReference>
<evidence type="ECO:0000256" key="1">
    <source>
        <dbReference type="SAM" id="MobiDB-lite"/>
    </source>
</evidence>
<evidence type="ECO:0000313" key="3">
    <source>
        <dbReference type="Proteomes" id="UP000235392"/>
    </source>
</evidence>
<feature type="region of interest" description="Disordered" evidence="1">
    <location>
        <begin position="1"/>
        <end position="113"/>
    </location>
</feature>
<organism evidence="2 3">
    <name type="scientific">Puccinia coronata f. sp. avenae</name>
    <dbReference type="NCBI Taxonomy" id="200324"/>
    <lineage>
        <taxon>Eukaryota</taxon>
        <taxon>Fungi</taxon>
        <taxon>Dikarya</taxon>
        <taxon>Basidiomycota</taxon>
        <taxon>Pucciniomycotina</taxon>
        <taxon>Pucciniomycetes</taxon>
        <taxon>Pucciniales</taxon>
        <taxon>Pucciniaceae</taxon>
        <taxon>Puccinia</taxon>
    </lineage>
</organism>
<dbReference type="AlphaFoldDB" id="A0A2N5VCC0"/>
<reference evidence="2 3" key="1">
    <citation type="submission" date="2017-11" db="EMBL/GenBank/DDBJ databases">
        <title>De novo assembly and phasing of dikaryotic genomes from two isolates of Puccinia coronata f. sp. avenae, the causal agent of oat crown rust.</title>
        <authorList>
            <person name="Miller M.E."/>
            <person name="Zhang Y."/>
            <person name="Omidvar V."/>
            <person name="Sperschneider J."/>
            <person name="Schwessinger B."/>
            <person name="Raley C."/>
            <person name="Palmer J.M."/>
            <person name="Garnica D."/>
            <person name="Upadhyaya N."/>
            <person name="Rathjen J."/>
            <person name="Taylor J.M."/>
            <person name="Park R.F."/>
            <person name="Dodds P.N."/>
            <person name="Hirsch C.D."/>
            <person name="Kianian S.F."/>
            <person name="Figueroa M."/>
        </authorList>
    </citation>
    <scope>NUCLEOTIDE SEQUENCE [LARGE SCALE GENOMIC DNA]</scope>
    <source>
        <strain evidence="2">12SD80</strain>
    </source>
</reference>
<comment type="caution">
    <text evidence="2">The sequence shown here is derived from an EMBL/GenBank/DDBJ whole genome shotgun (WGS) entry which is preliminary data.</text>
</comment>
<evidence type="ECO:0000313" key="2">
    <source>
        <dbReference type="EMBL" id="PLW47631.1"/>
    </source>
</evidence>
<feature type="compositionally biased region" description="Polar residues" evidence="1">
    <location>
        <begin position="60"/>
        <end position="93"/>
    </location>
</feature>
<dbReference type="Proteomes" id="UP000235392">
    <property type="component" value="Unassembled WGS sequence"/>
</dbReference>
<sequence>MENNSVLDLNQTPAVGGTPADQTTAAPGANKQAAPLVPPTVPQGQNPLEELLGALGNNPPADSNQATCDQADLTQTTRDQSNTANPQGSQGTTLAPGDGAEPATRNVQTDTQTTKVLLLQNAKKALDKGNKAKAESLLAAISELYPPTG</sequence>
<accession>A0A2N5VCC0</accession>
<feature type="compositionally biased region" description="Polar residues" evidence="1">
    <location>
        <begin position="1"/>
        <end position="13"/>
    </location>
</feature>